<dbReference type="Gene3D" id="2.130.10.10">
    <property type="entry name" value="YVTN repeat-like/Quinoprotein amine dehydrogenase"/>
    <property type="match status" value="1"/>
</dbReference>
<evidence type="ECO:0008006" key="4">
    <source>
        <dbReference type="Google" id="ProtNLM"/>
    </source>
</evidence>
<evidence type="ECO:0000313" key="3">
    <source>
        <dbReference type="Proteomes" id="UP000807353"/>
    </source>
</evidence>
<dbReference type="InterPro" id="IPR015943">
    <property type="entry name" value="WD40/YVTN_repeat-like_dom_sf"/>
</dbReference>
<feature type="compositionally biased region" description="Basic and acidic residues" evidence="1">
    <location>
        <begin position="499"/>
        <end position="519"/>
    </location>
</feature>
<keyword evidence="3" id="KW-1185">Reference proteome</keyword>
<dbReference type="AlphaFoldDB" id="A0A9P5XVW0"/>
<comment type="caution">
    <text evidence="2">The sequence shown here is derived from an EMBL/GenBank/DDBJ whole genome shotgun (WGS) entry which is preliminary data.</text>
</comment>
<dbReference type="Proteomes" id="UP000807353">
    <property type="component" value="Unassembled WGS sequence"/>
</dbReference>
<dbReference type="SUPFAM" id="SSF50978">
    <property type="entry name" value="WD40 repeat-like"/>
    <property type="match status" value="1"/>
</dbReference>
<gene>
    <name evidence="2" type="ORF">BDZ94DRAFT_1313887</name>
</gene>
<dbReference type="InterPro" id="IPR036322">
    <property type="entry name" value="WD40_repeat_dom_sf"/>
</dbReference>
<sequence>MAFNFNTTSLSSLQKKLDNFIVDDEAQEADHENQYEYFLGILHDVCKLVQESDGFAPDFEDITLEADRPRSKDSTHWTKRRTTQTPTSLAQINEAPPLTSRLSRFRGDVAVSASSDTPLANTIYEARCEITSNNIPSPIGLHRSPDDALLTLLSAGRYKNCTPTMQCFIPNEEDPFGTRREVFLPLEDLAYNATIDAGRKLVFVGDSERVKSFAWGAPGIGGEEYARMRAVHTLASHEWSGPMGLLSGGRLARGGEGSVGVWNIDALQTRGPKGKTRIGGKFDTEATWRDDPEAIEASAGSVADAVIKLEESDFSIARWHAHPAAPGVMLCTTRPYDTQNYSCLAIDLEHGGKTGARYLGHGGEVEQYYTSEGDPNVFLTACSDGYARLYDVRHPLPVLTLDSGNRTEGCPAAVLVHPDVIPSAYSFAPELPSRAEQKEQIKMWDIRAKSVVYELSTMNNSVVGMEWDAGQNVLFAATECKNMGRMGCTTEYRRAMIPRDQELGYEEKLESPPKQRDGGGDDDEEEEEDSEGEDMEDDDDVEDEEYQGRFWPKNANHAESHFGYLFDAGEHMLCSYAFKEHPDATVLPPYGQATLHSYHWY</sequence>
<evidence type="ECO:0000256" key="1">
    <source>
        <dbReference type="SAM" id="MobiDB-lite"/>
    </source>
</evidence>
<feature type="region of interest" description="Disordered" evidence="1">
    <location>
        <begin position="66"/>
        <end position="86"/>
    </location>
</feature>
<name>A0A9P5XVW0_9AGAR</name>
<protein>
    <recommendedName>
        <fullName evidence="4">WD40 repeat-like protein</fullName>
    </recommendedName>
</protein>
<dbReference type="OrthoDB" id="548949at2759"/>
<evidence type="ECO:0000313" key="2">
    <source>
        <dbReference type="EMBL" id="KAF9457770.1"/>
    </source>
</evidence>
<feature type="compositionally biased region" description="Acidic residues" evidence="1">
    <location>
        <begin position="520"/>
        <end position="544"/>
    </location>
</feature>
<organism evidence="2 3">
    <name type="scientific">Collybia nuda</name>
    <dbReference type="NCBI Taxonomy" id="64659"/>
    <lineage>
        <taxon>Eukaryota</taxon>
        <taxon>Fungi</taxon>
        <taxon>Dikarya</taxon>
        <taxon>Basidiomycota</taxon>
        <taxon>Agaricomycotina</taxon>
        <taxon>Agaricomycetes</taxon>
        <taxon>Agaricomycetidae</taxon>
        <taxon>Agaricales</taxon>
        <taxon>Tricholomatineae</taxon>
        <taxon>Clitocybaceae</taxon>
        <taxon>Collybia</taxon>
    </lineage>
</organism>
<accession>A0A9P5XVW0</accession>
<feature type="compositionally biased region" description="Basic and acidic residues" evidence="1">
    <location>
        <begin position="66"/>
        <end position="76"/>
    </location>
</feature>
<feature type="region of interest" description="Disordered" evidence="1">
    <location>
        <begin position="499"/>
        <end position="544"/>
    </location>
</feature>
<dbReference type="EMBL" id="MU150359">
    <property type="protein sequence ID" value="KAF9457770.1"/>
    <property type="molecule type" value="Genomic_DNA"/>
</dbReference>
<reference evidence="2" key="1">
    <citation type="submission" date="2020-11" db="EMBL/GenBank/DDBJ databases">
        <authorList>
            <consortium name="DOE Joint Genome Institute"/>
            <person name="Ahrendt S."/>
            <person name="Riley R."/>
            <person name="Andreopoulos W."/>
            <person name="Labutti K."/>
            <person name="Pangilinan J."/>
            <person name="Ruiz-Duenas F.J."/>
            <person name="Barrasa J.M."/>
            <person name="Sanchez-Garcia M."/>
            <person name="Camarero S."/>
            <person name="Miyauchi S."/>
            <person name="Serrano A."/>
            <person name="Linde D."/>
            <person name="Babiker R."/>
            <person name="Drula E."/>
            <person name="Ayuso-Fernandez I."/>
            <person name="Pacheco R."/>
            <person name="Padilla G."/>
            <person name="Ferreira P."/>
            <person name="Barriuso J."/>
            <person name="Kellner H."/>
            <person name="Castanera R."/>
            <person name="Alfaro M."/>
            <person name="Ramirez L."/>
            <person name="Pisabarro A.G."/>
            <person name="Kuo A."/>
            <person name="Tritt A."/>
            <person name="Lipzen A."/>
            <person name="He G."/>
            <person name="Yan M."/>
            <person name="Ng V."/>
            <person name="Cullen D."/>
            <person name="Martin F."/>
            <person name="Rosso M.-N."/>
            <person name="Henrissat B."/>
            <person name="Hibbett D."/>
            <person name="Martinez A.T."/>
            <person name="Grigoriev I.V."/>
        </authorList>
    </citation>
    <scope>NUCLEOTIDE SEQUENCE</scope>
    <source>
        <strain evidence="2">CBS 247.69</strain>
    </source>
</reference>
<proteinExistence type="predicted"/>